<dbReference type="InterPro" id="IPR008271">
    <property type="entry name" value="Ser/Thr_kinase_AS"/>
</dbReference>
<dbReference type="SUPFAM" id="SSF52058">
    <property type="entry name" value="L domain-like"/>
    <property type="match status" value="2"/>
</dbReference>
<evidence type="ECO:0000256" key="4">
    <source>
        <dbReference type="ARBA" id="ARBA00022475"/>
    </source>
</evidence>
<feature type="chain" id="PRO_5043886510" description="non-specific serine/threonine protein kinase" evidence="22">
    <location>
        <begin position="28"/>
        <end position="885"/>
    </location>
</feature>
<evidence type="ECO:0000256" key="8">
    <source>
        <dbReference type="ARBA" id="ARBA00022679"/>
    </source>
</evidence>
<dbReference type="GO" id="GO:0005886">
    <property type="term" value="C:plasma membrane"/>
    <property type="evidence" value="ECO:0007669"/>
    <property type="project" value="UniProtKB-SubCell"/>
</dbReference>
<dbReference type="PROSITE" id="PS50011">
    <property type="entry name" value="PROTEIN_KINASE_DOM"/>
    <property type="match status" value="1"/>
</dbReference>
<keyword evidence="12 21" id="KW-0547">Nucleotide-binding</keyword>
<dbReference type="InterPro" id="IPR052592">
    <property type="entry name" value="LRR-RLK"/>
</dbReference>
<evidence type="ECO:0000256" key="6">
    <source>
        <dbReference type="ARBA" id="ARBA00022553"/>
    </source>
</evidence>
<comment type="similarity">
    <text evidence="2">Belongs to the protein kinase superfamily. Ser/Thr protein kinase family.</text>
</comment>
<dbReference type="PROSITE" id="PS00107">
    <property type="entry name" value="PROTEIN_KINASE_ATP"/>
    <property type="match status" value="1"/>
</dbReference>
<dbReference type="InterPro" id="IPR013210">
    <property type="entry name" value="LRR_N_plant-typ"/>
</dbReference>
<dbReference type="SUPFAM" id="SSF56112">
    <property type="entry name" value="Protein kinase-like (PK-like)"/>
    <property type="match status" value="1"/>
</dbReference>
<dbReference type="Pfam" id="PF08263">
    <property type="entry name" value="LRRNT_2"/>
    <property type="match status" value="1"/>
</dbReference>
<keyword evidence="4" id="KW-1003">Cell membrane</keyword>
<keyword evidence="5" id="KW-0723">Serine/threonine-protein kinase</keyword>
<dbReference type="EMBL" id="CAWUPB010001160">
    <property type="protein sequence ID" value="CAK7340703.1"/>
    <property type="molecule type" value="Genomic_DNA"/>
</dbReference>
<dbReference type="InterPro" id="IPR000719">
    <property type="entry name" value="Prot_kinase_dom"/>
</dbReference>
<dbReference type="InterPro" id="IPR032675">
    <property type="entry name" value="LRR_dom_sf"/>
</dbReference>
<dbReference type="EC" id="2.7.11.1" evidence="3"/>
<evidence type="ECO:0000256" key="5">
    <source>
        <dbReference type="ARBA" id="ARBA00022527"/>
    </source>
</evidence>
<evidence type="ECO:0000256" key="9">
    <source>
        <dbReference type="ARBA" id="ARBA00022692"/>
    </source>
</evidence>
<dbReference type="SMART" id="SM00220">
    <property type="entry name" value="S_TKc"/>
    <property type="match status" value="1"/>
</dbReference>
<dbReference type="GO" id="GO:0004674">
    <property type="term" value="F:protein serine/threonine kinase activity"/>
    <property type="evidence" value="ECO:0007669"/>
    <property type="project" value="UniProtKB-KW"/>
</dbReference>
<evidence type="ECO:0000256" key="10">
    <source>
        <dbReference type="ARBA" id="ARBA00022729"/>
    </source>
</evidence>
<keyword evidence="17" id="KW-0675">Receptor</keyword>
<evidence type="ECO:0000256" key="2">
    <source>
        <dbReference type="ARBA" id="ARBA00008684"/>
    </source>
</evidence>
<comment type="subcellular location">
    <subcellularLocation>
        <location evidence="1">Cell membrane</location>
        <topology evidence="1">Single-pass membrane protein</topology>
    </subcellularLocation>
</comment>
<keyword evidence="13" id="KW-0418">Kinase</keyword>
<dbReference type="Gene3D" id="3.80.10.10">
    <property type="entry name" value="Ribonuclease Inhibitor"/>
    <property type="match status" value="4"/>
</dbReference>
<evidence type="ECO:0000256" key="15">
    <source>
        <dbReference type="ARBA" id="ARBA00022989"/>
    </source>
</evidence>
<dbReference type="PANTHER" id="PTHR48054:SF53">
    <property type="entry name" value="PROTEIN KINASE DOMAIN-CONTAINING PROTEIN"/>
    <property type="match status" value="1"/>
</dbReference>
<evidence type="ECO:0000256" key="7">
    <source>
        <dbReference type="ARBA" id="ARBA00022614"/>
    </source>
</evidence>
<evidence type="ECO:0000256" key="19">
    <source>
        <dbReference type="ARBA" id="ARBA00047899"/>
    </source>
</evidence>
<evidence type="ECO:0000256" key="3">
    <source>
        <dbReference type="ARBA" id="ARBA00012513"/>
    </source>
</evidence>
<dbReference type="FunFam" id="3.80.10.10:FF:000095">
    <property type="entry name" value="LRR receptor-like serine/threonine-protein kinase GSO1"/>
    <property type="match status" value="1"/>
</dbReference>
<dbReference type="InterPro" id="IPR001611">
    <property type="entry name" value="Leu-rich_rpt"/>
</dbReference>
<comment type="catalytic activity">
    <reaction evidence="19">
        <text>L-threonyl-[protein] + ATP = O-phospho-L-threonyl-[protein] + ADP + H(+)</text>
        <dbReference type="Rhea" id="RHEA:46608"/>
        <dbReference type="Rhea" id="RHEA-COMP:11060"/>
        <dbReference type="Rhea" id="RHEA-COMP:11605"/>
        <dbReference type="ChEBI" id="CHEBI:15378"/>
        <dbReference type="ChEBI" id="CHEBI:30013"/>
        <dbReference type="ChEBI" id="CHEBI:30616"/>
        <dbReference type="ChEBI" id="CHEBI:61977"/>
        <dbReference type="ChEBI" id="CHEBI:456216"/>
        <dbReference type="EC" id="2.7.11.1"/>
    </reaction>
</comment>
<evidence type="ECO:0000256" key="13">
    <source>
        <dbReference type="ARBA" id="ARBA00022777"/>
    </source>
</evidence>
<evidence type="ECO:0000256" key="21">
    <source>
        <dbReference type="PROSITE-ProRule" id="PRU10141"/>
    </source>
</evidence>
<dbReference type="PROSITE" id="PS51450">
    <property type="entry name" value="LRR"/>
    <property type="match status" value="1"/>
</dbReference>
<feature type="binding site" evidence="21">
    <location>
        <position position="683"/>
    </location>
    <ligand>
        <name>ATP</name>
        <dbReference type="ChEBI" id="CHEBI:30616"/>
    </ligand>
</feature>
<dbReference type="PANTHER" id="PTHR48054">
    <property type="entry name" value="RECEPTOR KINASE-LIKE PROTEIN XA21"/>
    <property type="match status" value="1"/>
</dbReference>
<keyword evidence="16" id="KW-0472">Membrane</keyword>
<dbReference type="Pfam" id="PF13855">
    <property type="entry name" value="LRR_8"/>
    <property type="match status" value="2"/>
</dbReference>
<evidence type="ECO:0000256" key="11">
    <source>
        <dbReference type="ARBA" id="ARBA00022737"/>
    </source>
</evidence>
<dbReference type="GO" id="GO:0005524">
    <property type="term" value="F:ATP binding"/>
    <property type="evidence" value="ECO:0007669"/>
    <property type="project" value="UniProtKB-UniRule"/>
</dbReference>
<dbReference type="Pfam" id="PF07714">
    <property type="entry name" value="PK_Tyr_Ser-Thr"/>
    <property type="match status" value="1"/>
</dbReference>
<keyword evidence="6" id="KW-0597">Phosphoprotein</keyword>
<evidence type="ECO:0000256" key="12">
    <source>
        <dbReference type="ARBA" id="ARBA00022741"/>
    </source>
</evidence>
<comment type="caution">
    <text evidence="24">The sequence shown here is derived from an EMBL/GenBank/DDBJ whole genome shotgun (WGS) entry which is preliminary data.</text>
</comment>
<dbReference type="InterPro" id="IPR001245">
    <property type="entry name" value="Ser-Thr/Tyr_kinase_cat_dom"/>
</dbReference>
<keyword evidence="8" id="KW-0808">Transferase</keyword>
<keyword evidence="14 21" id="KW-0067">ATP-binding</keyword>
<keyword evidence="9" id="KW-0812">Transmembrane</keyword>
<feature type="domain" description="Protein kinase" evidence="23">
    <location>
        <begin position="568"/>
        <end position="879"/>
    </location>
</feature>
<keyword evidence="25" id="KW-1185">Reference proteome</keyword>
<dbReference type="AlphaFoldDB" id="A0AAV1RYM3"/>
<keyword evidence="7" id="KW-0433">Leucine-rich repeat</keyword>
<dbReference type="FunFam" id="1.10.510.10:FF:000358">
    <property type="entry name" value="Putative leucine-rich repeat receptor-like serine/threonine-protein kinase"/>
    <property type="match status" value="1"/>
</dbReference>
<dbReference type="PROSITE" id="PS00108">
    <property type="entry name" value="PROTEIN_KINASE_ST"/>
    <property type="match status" value="1"/>
</dbReference>
<reference evidence="24 25" key="1">
    <citation type="submission" date="2024-01" db="EMBL/GenBank/DDBJ databases">
        <authorList>
            <person name="Waweru B."/>
        </authorList>
    </citation>
    <scope>NUCLEOTIDE SEQUENCE [LARGE SCALE GENOMIC DNA]</scope>
</reference>
<evidence type="ECO:0000259" key="23">
    <source>
        <dbReference type="PROSITE" id="PS50011"/>
    </source>
</evidence>
<keyword evidence="11" id="KW-0677">Repeat</keyword>
<feature type="signal peptide" evidence="22">
    <location>
        <begin position="1"/>
        <end position="27"/>
    </location>
</feature>
<evidence type="ECO:0000256" key="17">
    <source>
        <dbReference type="ARBA" id="ARBA00023170"/>
    </source>
</evidence>
<dbReference type="SMART" id="SM00369">
    <property type="entry name" value="LRR_TYP"/>
    <property type="match status" value="8"/>
</dbReference>
<evidence type="ECO:0000256" key="1">
    <source>
        <dbReference type="ARBA" id="ARBA00004162"/>
    </source>
</evidence>
<dbReference type="InterPro" id="IPR011009">
    <property type="entry name" value="Kinase-like_dom_sf"/>
</dbReference>
<keyword evidence="10 22" id="KW-0732">Signal</keyword>
<evidence type="ECO:0000313" key="25">
    <source>
        <dbReference type="Proteomes" id="UP001314170"/>
    </source>
</evidence>
<name>A0AAV1RYM3_9ROSI</name>
<evidence type="ECO:0000256" key="20">
    <source>
        <dbReference type="ARBA" id="ARBA00048679"/>
    </source>
</evidence>
<dbReference type="FunFam" id="3.80.10.10:FF:000129">
    <property type="entry name" value="Leucine-rich repeat receptor-like kinase"/>
    <property type="match status" value="1"/>
</dbReference>
<organism evidence="24 25">
    <name type="scientific">Dovyalis caffra</name>
    <dbReference type="NCBI Taxonomy" id="77055"/>
    <lineage>
        <taxon>Eukaryota</taxon>
        <taxon>Viridiplantae</taxon>
        <taxon>Streptophyta</taxon>
        <taxon>Embryophyta</taxon>
        <taxon>Tracheophyta</taxon>
        <taxon>Spermatophyta</taxon>
        <taxon>Magnoliopsida</taxon>
        <taxon>eudicotyledons</taxon>
        <taxon>Gunneridae</taxon>
        <taxon>Pentapetalae</taxon>
        <taxon>rosids</taxon>
        <taxon>fabids</taxon>
        <taxon>Malpighiales</taxon>
        <taxon>Salicaceae</taxon>
        <taxon>Flacourtieae</taxon>
        <taxon>Dovyalis</taxon>
    </lineage>
</organism>
<dbReference type="Pfam" id="PF00560">
    <property type="entry name" value="LRR_1"/>
    <property type="match status" value="10"/>
</dbReference>
<keyword evidence="18" id="KW-0325">Glycoprotein</keyword>
<dbReference type="FunFam" id="3.80.10.10:FF:000383">
    <property type="entry name" value="Leucine-rich repeat receptor protein kinase EMS1"/>
    <property type="match status" value="2"/>
</dbReference>
<evidence type="ECO:0000313" key="24">
    <source>
        <dbReference type="EMBL" id="CAK7340703.1"/>
    </source>
</evidence>
<keyword evidence="15" id="KW-1133">Transmembrane helix</keyword>
<dbReference type="Proteomes" id="UP001314170">
    <property type="component" value="Unassembled WGS sequence"/>
</dbReference>
<proteinExistence type="inferred from homology"/>
<protein>
    <recommendedName>
        <fullName evidence="3">non-specific serine/threonine protein kinase</fullName>
        <ecNumber evidence="3">2.7.11.1</ecNumber>
    </recommendedName>
</protein>
<accession>A0AAV1RYM3</accession>
<evidence type="ECO:0000256" key="16">
    <source>
        <dbReference type="ARBA" id="ARBA00023136"/>
    </source>
</evidence>
<comment type="catalytic activity">
    <reaction evidence="20">
        <text>L-seryl-[protein] + ATP = O-phospho-L-seryl-[protein] + ADP + H(+)</text>
        <dbReference type="Rhea" id="RHEA:17989"/>
        <dbReference type="Rhea" id="RHEA-COMP:9863"/>
        <dbReference type="Rhea" id="RHEA-COMP:11604"/>
        <dbReference type="ChEBI" id="CHEBI:15378"/>
        <dbReference type="ChEBI" id="CHEBI:29999"/>
        <dbReference type="ChEBI" id="CHEBI:30616"/>
        <dbReference type="ChEBI" id="CHEBI:83421"/>
        <dbReference type="ChEBI" id="CHEBI:456216"/>
        <dbReference type="EC" id="2.7.11.1"/>
    </reaction>
</comment>
<evidence type="ECO:0000256" key="14">
    <source>
        <dbReference type="ARBA" id="ARBA00022840"/>
    </source>
</evidence>
<dbReference type="InterPro" id="IPR003591">
    <property type="entry name" value="Leu-rich_rpt_typical-subtyp"/>
</dbReference>
<evidence type="ECO:0000256" key="18">
    <source>
        <dbReference type="ARBA" id="ARBA00023180"/>
    </source>
</evidence>
<sequence>MTIKQSFTIEMALFFCLIYFLLSTTSAFVCDFTDCQALLKFKTGITGDPEGHLQAWNESNPFCNWTGITCHQNLQNRAIALELIDMDLDGSISPFLSNLSFLTRLSLHGNNFHGEIPTSLGMLSQLTHLNVSDNVLEGSIPASVHGCQSLEVLELTKNTFSGVIPEELGWLKKLTVFALSKNNLTGSIPAFFSNMTELRELRLAFNYFTGKIPMELGALTKLEILYLHRNFLEGAIPASISNCTALREISVGDNLITGEIPSEIGNKIQNLQKLYFLSNYISGRIPVTLSNLSQLTLLDLSLNNLEGGVPAELGELKNLEFLSLHSNFLVSDSSLSFLTALTNCSFLQKLHLAFCLFAGSLPASIGDLSKDLYYFSLFKNNITGKVPDSIGNLSGLVSLNLGYNYLNGTIPGSFGKLGHLQRLHFGRNKLQGSIPDEMAQTKNLGFLNLSDNCINGSIPSSLSNLSQLRYLYLSHNNLSGPIPTELTQCSVMMLLDLSSNNLHGSLPPEIGLLSELGLSLNFSNNNLNGEIPASIGKLASVQEIDLSKNRFSGIIPSFVGSCISLNYLNLSNNMLEGEVPNMERFKNLSISSLIGNTGLCGGSGLKGLHPCKVQKKTRQSRKWKKAAGADEPNLKASPSHHFTQRELEMATLGFSETNLLGRGSFGSVYKAQIDDGKSIVAVKVLGGEYRQSYKSFKREWEILSEYLHEGCFVQVVHCDLKPQNVLLDNDMVAHVADFGIGKLMLVDKPQGYSTMSSFLRGSVGYIPPEYGQGAEISVKGDVYSFGVMLLELITRQRPTGEIFRDGLDLRKWVVAATPHHILDVVDMSLKLEAHSHGSLEKLEQCCDHVVDAGMMCTEENPQSRPSMSVITRELQNVWKQMEFGE</sequence>
<dbReference type="InterPro" id="IPR017441">
    <property type="entry name" value="Protein_kinase_ATP_BS"/>
</dbReference>
<evidence type="ECO:0000256" key="22">
    <source>
        <dbReference type="SAM" id="SignalP"/>
    </source>
</evidence>
<dbReference type="Gene3D" id="1.10.510.10">
    <property type="entry name" value="Transferase(Phosphotransferase) domain 1"/>
    <property type="match status" value="2"/>
</dbReference>
<gene>
    <name evidence="24" type="ORF">DCAF_LOCUS15789</name>
</gene>